<dbReference type="PANTHER" id="PTHR13058:SF19">
    <property type="entry name" value="LD40940P"/>
    <property type="match status" value="1"/>
</dbReference>
<keyword evidence="4" id="KW-0378">Hydrolase</keyword>
<organism evidence="9 10">
    <name type="scientific">Dipteronia sinensis</name>
    <dbReference type="NCBI Taxonomy" id="43782"/>
    <lineage>
        <taxon>Eukaryota</taxon>
        <taxon>Viridiplantae</taxon>
        <taxon>Streptophyta</taxon>
        <taxon>Embryophyta</taxon>
        <taxon>Tracheophyta</taxon>
        <taxon>Spermatophyta</taxon>
        <taxon>Magnoliopsida</taxon>
        <taxon>eudicotyledons</taxon>
        <taxon>Gunneridae</taxon>
        <taxon>Pentapetalae</taxon>
        <taxon>rosids</taxon>
        <taxon>malvids</taxon>
        <taxon>Sapindales</taxon>
        <taxon>Sapindaceae</taxon>
        <taxon>Hippocastanoideae</taxon>
        <taxon>Acereae</taxon>
        <taxon>Dipteronia</taxon>
    </lineage>
</organism>
<dbReference type="InterPro" id="IPR040393">
    <property type="entry name" value="TREX1/2"/>
</dbReference>
<evidence type="ECO:0000256" key="3">
    <source>
        <dbReference type="ARBA" id="ARBA00022723"/>
    </source>
</evidence>
<dbReference type="GO" id="GO:0003676">
    <property type="term" value="F:nucleic acid binding"/>
    <property type="evidence" value="ECO:0007669"/>
    <property type="project" value="InterPro"/>
</dbReference>
<dbReference type="CDD" id="cd06127">
    <property type="entry name" value="DEDDh"/>
    <property type="match status" value="1"/>
</dbReference>
<dbReference type="GO" id="GO:0046872">
    <property type="term" value="F:metal ion binding"/>
    <property type="evidence" value="ECO:0007669"/>
    <property type="project" value="UniProtKB-KW"/>
</dbReference>
<dbReference type="SUPFAM" id="SSF53098">
    <property type="entry name" value="Ribonuclease H-like"/>
    <property type="match status" value="1"/>
</dbReference>
<evidence type="ECO:0000313" key="10">
    <source>
        <dbReference type="Proteomes" id="UP001281410"/>
    </source>
</evidence>
<dbReference type="SMART" id="SM00479">
    <property type="entry name" value="EXOIII"/>
    <property type="match status" value="1"/>
</dbReference>
<name>A0AAE0A0C1_9ROSI</name>
<dbReference type="GO" id="GO:0008296">
    <property type="term" value="F:3'-5'-DNA exonuclease activity"/>
    <property type="evidence" value="ECO:0007669"/>
    <property type="project" value="TreeGrafter"/>
</dbReference>
<evidence type="ECO:0000256" key="7">
    <source>
        <dbReference type="ARBA" id="ARBA00025769"/>
    </source>
</evidence>
<evidence type="ECO:0000256" key="2">
    <source>
        <dbReference type="ARBA" id="ARBA00022722"/>
    </source>
</evidence>
<feature type="domain" description="Exonuclease" evidence="8">
    <location>
        <begin position="125"/>
        <end position="335"/>
    </location>
</feature>
<dbReference type="GO" id="GO:0006308">
    <property type="term" value="P:DNA catabolic process"/>
    <property type="evidence" value="ECO:0007669"/>
    <property type="project" value="TreeGrafter"/>
</dbReference>
<evidence type="ECO:0000259" key="8">
    <source>
        <dbReference type="SMART" id="SM00479"/>
    </source>
</evidence>
<dbReference type="Proteomes" id="UP001281410">
    <property type="component" value="Unassembled WGS sequence"/>
</dbReference>
<gene>
    <name evidence="9" type="ORF">Dsin_021749</name>
</gene>
<protein>
    <recommendedName>
        <fullName evidence="8">Exonuclease domain-containing protein</fullName>
    </recommendedName>
</protein>
<sequence length="368" mass="41515">MRAVPMCSSILQIQRYGIRSLANFYNESFHKLGVSYDYRSNYRLLCSKTNGVEGGYSKRWTRRSISTNTGQNKTTQSSKSILVDSLSQEQVILREKVISEEHPSDQCCDIHEWIAQNKDLTDIVTVIVFDIETTGFARKFDRIIEIALKDLSGGENSTFSTLVNPERFVPNTYIHGISTNMVCRPDVPRSLTVSSFDTEIGLECLSSFDIEIGLESILRMVDLIPILLQYVKSRQKPGGYVMLVAHNSRNFDVPFLIEEFARHSYEVPPSWLFVDTLALAQEIKKSEGSQVPPGRKLEVLREHFGIPLVGPAHRAMSDVNTLSLIFQRLTFDLKVPLSGLVERSFTALALINAKKNPTTKTTKKKKSS</sequence>
<keyword evidence="10" id="KW-1185">Reference proteome</keyword>
<comment type="caution">
    <text evidence="9">The sequence shown here is derived from an EMBL/GenBank/DDBJ whole genome shotgun (WGS) entry which is preliminary data.</text>
</comment>
<comment type="similarity">
    <text evidence="7">Belongs to the exonuclease superfamily. TREX family.</text>
</comment>
<keyword evidence="2" id="KW-0540">Nuclease</keyword>
<keyword evidence="5" id="KW-0269">Exonuclease</keyword>
<dbReference type="InterPro" id="IPR013520">
    <property type="entry name" value="Ribonucl_H"/>
</dbReference>
<evidence type="ECO:0000256" key="6">
    <source>
        <dbReference type="ARBA" id="ARBA00022842"/>
    </source>
</evidence>
<accession>A0AAE0A0C1</accession>
<evidence type="ECO:0000313" key="9">
    <source>
        <dbReference type="EMBL" id="KAK3198334.1"/>
    </source>
</evidence>
<evidence type="ECO:0000256" key="4">
    <source>
        <dbReference type="ARBA" id="ARBA00022801"/>
    </source>
</evidence>
<dbReference type="Pfam" id="PF00929">
    <property type="entry name" value="RNase_T"/>
    <property type="match status" value="2"/>
</dbReference>
<dbReference type="PANTHER" id="PTHR13058">
    <property type="entry name" value="THREE PRIME REPAIR EXONUCLEASE 1, 2"/>
    <property type="match status" value="1"/>
</dbReference>
<evidence type="ECO:0000256" key="1">
    <source>
        <dbReference type="ARBA" id="ARBA00001946"/>
    </source>
</evidence>
<proteinExistence type="inferred from homology"/>
<dbReference type="InterPro" id="IPR036397">
    <property type="entry name" value="RNaseH_sf"/>
</dbReference>
<dbReference type="InterPro" id="IPR012337">
    <property type="entry name" value="RNaseH-like_sf"/>
</dbReference>
<evidence type="ECO:0000256" key="5">
    <source>
        <dbReference type="ARBA" id="ARBA00022839"/>
    </source>
</evidence>
<keyword evidence="6" id="KW-0460">Magnesium</keyword>
<reference evidence="9" key="1">
    <citation type="journal article" date="2023" name="Plant J.">
        <title>Genome sequences and population genomics provide insights into the demographic history, inbreeding, and mutation load of two 'living fossil' tree species of Dipteronia.</title>
        <authorList>
            <person name="Feng Y."/>
            <person name="Comes H.P."/>
            <person name="Chen J."/>
            <person name="Zhu S."/>
            <person name="Lu R."/>
            <person name="Zhang X."/>
            <person name="Li P."/>
            <person name="Qiu J."/>
            <person name="Olsen K.M."/>
            <person name="Qiu Y."/>
        </authorList>
    </citation>
    <scope>NUCLEOTIDE SEQUENCE</scope>
    <source>
        <strain evidence="9">NBL</strain>
    </source>
</reference>
<dbReference type="AlphaFoldDB" id="A0AAE0A0C1"/>
<keyword evidence="3" id="KW-0479">Metal-binding</keyword>
<dbReference type="Gene3D" id="3.30.420.10">
    <property type="entry name" value="Ribonuclease H-like superfamily/Ribonuclease H"/>
    <property type="match status" value="1"/>
</dbReference>
<dbReference type="EMBL" id="JANJYJ010000007">
    <property type="protein sequence ID" value="KAK3198334.1"/>
    <property type="molecule type" value="Genomic_DNA"/>
</dbReference>
<comment type="cofactor">
    <cofactor evidence="1">
        <name>Mg(2+)</name>
        <dbReference type="ChEBI" id="CHEBI:18420"/>
    </cofactor>
</comment>
<dbReference type="GO" id="GO:0005737">
    <property type="term" value="C:cytoplasm"/>
    <property type="evidence" value="ECO:0007669"/>
    <property type="project" value="TreeGrafter"/>
</dbReference>